<dbReference type="GO" id="GO:0016020">
    <property type="term" value="C:membrane"/>
    <property type="evidence" value="ECO:0007669"/>
    <property type="project" value="UniProtKB-SubCell"/>
</dbReference>
<dbReference type="VEuPathDB" id="AmoebaDB:EHI7A_137510"/>
<dbReference type="GO" id="GO:0016567">
    <property type="term" value="P:protein ubiquitination"/>
    <property type="evidence" value="ECO:0007669"/>
    <property type="project" value="TreeGrafter"/>
</dbReference>
<evidence type="ECO:0008006" key="9">
    <source>
        <dbReference type="Google" id="ProtNLM"/>
    </source>
</evidence>
<dbReference type="OMA" id="NMVHKIQ"/>
<evidence type="ECO:0000256" key="1">
    <source>
        <dbReference type="ARBA" id="ARBA00004141"/>
    </source>
</evidence>
<evidence type="ECO:0000256" key="6">
    <source>
        <dbReference type="SAM" id="Phobius"/>
    </source>
</evidence>
<dbReference type="VEuPathDB" id="AmoebaDB:EHI_078310"/>
<feature type="region of interest" description="Disordered" evidence="5">
    <location>
        <begin position="155"/>
        <end position="208"/>
    </location>
</feature>
<feature type="transmembrane region" description="Helical" evidence="6">
    <location>
        <begin position="83"/>
        <end position="106"/>
    </location>
</feature>
<feature type="transmembrane region" description="Helical" evidence="6">
    <location>
        <begin position="408"/>
        <end position="433"/>
    </location>
</feature>
<feature type="transmembrane region" description="Helical" evidence="6">
    <location>
        <begin position="51"/>
        <end position="71"/>
    </location>
</feature>
<reference evidence="7 8" key="1">
    <citation type="submission" date="2016-05" db="EMBL/GenBank/DDBJ databases">
        <title>First whole genome sequencing of Entamoeba histolytica HM1:IMSS-clone-6.</title>
        <authorList>
            <person name="Mukherjee Avik.K."/>
            <person name="Izumyama S."/>
            <person name="Nakada-Tsukui K."/>
            <person name="Nozaki T."/>
        </authorList>
    </citation>
    <scope>NUCLEOTIDE SEQUENCE [LARGE SCALE GENOMIC DNA]</scope>
    <source>
        <strain evidence="7 8">HM1:IMSS clone 6</strain>
    </source>
</reference>
<feature type="compositionally biased region" description="Basic and acidic residues" evidence="5">
    <location>
        <begin position="155"/>
        <end position="171"/>
    </location>
</feature>
<feature type="transmembrane region" description="Helical" evidence="6">
    <location>
        <begin position="267"/>
        <end position="290"/>
    </location>
</feature>
<evidence type="ECO:0000313" key="7">
    <source>
        <dbReference type="EMBL" id="GAT96529.1"/>
    </source>
</evidence>
<name>A0A5K1V8B0_ENTHI</name>
<dbReference type="Proteomes" id="UP000078387">
    <property type="component" value="Unassembled WGS sequence"/>
</dbReference>
<feature type="transmembrane region" description="Helical" evidence="6">
    <location>
        <begin position="12"/>
        <end position="45"/>
    </location>
</feature>
<evidence type="ECO:0000256" key="4">
    <source>
        <dbReference type="ARBA" id="ARBA00023136"/>
    </source>
</evidence>
<keyword evidence="4 6" id="KW-0472">Membrane</keyword>
<evidence type="ECO:0000256" key="5">
    <source>
        <dbReference type="SAM" id="MobiDB-lite"/>
    </source>
</evidence>
<feature type="transmembrane region" description="Helical" evidence="6">
    <location>
        <begin position="228"/>
        <end position="247"/>
    </location>
</feature>
<protein>
    <recommendedName>
        <fullName evidence="9">Sulfite exporter TauE/SafE family protein</fullName>
    </recommendedName>
</protein>
<feature type="transmembrane region" description="Helical" evidence="6">
    <location>
        <begin position="112"/>
        <end position="131"/>
    </location>
</feature>
<dbReference type="VEuPathDB" id="AmoebaDB:EHI8A_160930"/>
<feature type="transmembrane region" description="Helical" evidence="6">
    <location>
        <begin position="375"/>
        <end position="396"/>
    </location>
</feature>
<evidence type="ECO:0000256" key="3">
    <source>
        <dbReference type="ARBA" id="ARBA00022989"/>
    </source>
</evidence>
<dbReference type="Pfam" id="PF01925">
    <property type="entry name" value="TauE"/>
    <property type="match status" value="1"/>
</dbReference>
<evidence type="ECO:0000256" key="2">
    <source>
        <dbReference type="ARBA" id="ARBA00022692"/>
    </source>
</evidence>
<dbReference type="VEuPathDB" id="AmoebaDB:EHI5A_207490"/>
<organism evidence="7 8">
    <name type="scientific">Entamoeba histolytica</name>
    <dbReference type="NCBI Taxonomy" id="5759"/>
    <lineage>
        <taxon>Eukaryota</taxon>
        <taxon>Amoebozoa</taxon>
        <taxon>Evosea</taxon>
        <taxon>Archamoebae</taxon>
        <taxon>Mastigamoebida</taxon>
        <taxon>Entamoebidae</taxon>
        <taxon>Entamoeba</taxon>
    </lineage>
</organism>
<gene>
    <name evidence="7" type="ORF">CL6EHI_078310</name>
</gene>
<keyword evidence="3 6" id="KW-1133">Transmembrane helix</keyword>
<sequence length="460" mass="50416">MDSTFVFDWKLIVGSIGSLFFAVLCAGSGIGGGCFYLVIFVLILQMDPHQAIPLSKITTFGVACGGFLILWMKRHPNVRYKPLISYPTALMVEPLTIYGTMIGVIFNIISPSWLIIIVLVLLLGFTSYKTFAKAIKQWKNENEKRDAAKATELVETSKPDIADNDNDDMKPSENGSNAVIVDEKVQEEEEEGQGTGPKLLPQDESQEAQKEAKKIEEKTLLKREIIKAILSVGILIIVWAVMFFIVILKGGEKMDSIVGIECGTPWYWVLTAIGGPLMLAVTIVVGIFLWWRQRGEEVEGEVQWTVKNCLIIPIGAFFAGVSAAYLGIGGGMVIGPILLEIGVLPQVATATSAFMIMFTASSSSLQYIIDGKLDIFYGIWYFAIGFIGAAFGQFGFSKIVQKLNRQSIIGFFLGVLIVLSTLAMIAITVVQLVSDVKNDNLGFKHLCKVAVDYFSSSSEL</sequence>
<dbReference type="AlphaFoldDB" id="A0A5K1V8B0"/>
<comment type="subcellular location">
    <subcellularLocation>
        <location evidence="1">Membrane</location>
        <topology evidence="1">Multi-pass membrane protein</topology>
    </subcellularLocation>
</comment>
<dbReference type="GO" id="GO:0031464">
    <property type="term" value="C:Cul4A-RING E3 ubiquitin ligase complex"/>
    <property type="evidence" value="ECO:0007669"/>
    <property type="project" value="TreeGrafter"/>
</dbReference>
<feature type="transmembrane region" description="Helical" evidence="6">
    <location>
        <begin position="310"/>
        <end position="335"/>
    </location>
</feature>
<dbReference type="VEuPathDB" id="AmoebaDB:KM1_234820"/>
<dbReference type="PANTHER" id="PTHR14255:SF3">
    <property type="entry name" value="SULFITE EXPORTER TAUE_SAFE FAMILY PROTEIN 5-RELATED"/>
    <property type="match status" value="1"/>
</dbReference>
<feature type="transmembrane region" description="Helical" evidence="6">
    <location>
        <begin position="347"/>
        <end position="368"/>
    </location>
</feature>
<keyword evidence="2 6" id="KW-0812">Transmembrane</keyword>
<dbReference type="InterPro" id="IPR002781">
    <property type="entry name" value="TM_pro_TauE-like"/>
</dbReference>
<dbReference type="PANTHER" id="PTHR14255">
    <property type="entry name" value="CEREBLON"/>
    <property type="match status" value="1"/>
</dbReference>
<proteinExistence type="predicted"/>
<dbReference type="EMBL" id="BDEQ01000001">
    <property type="protein sequence ID" value="GAT96529.1"/>
    <property type="molecule type" value="Genomic_DNA"/>
</dbReference>
<accession>A0A5K1V8B0</accession>
<evidence type="ECO:0000313" key="8">
    <source>
        <dbReference type="Proteomes" id="UP000078387"/>
    </source>
</evidence>
<comment type="caution">
    <text evidence="7">The sequence shown here is derived from an EMBL/GenBank/DDBJ whole genome shotgun (WGS) entry which is preliminary data.</text>
</comment>